<dbReference type="Pfam" id="PF12705">
    <property type="entry name" value="PDDEXK_1"/>
    <property type="match status" value="1"/>
</dbReference>
<accession>A0A1L3ZYN5</accession>
<dbReference type="STRING" id="1921510.BSL82_16855"/>
<organism evidence="3 4">
    <name type="scientific">Tardibacter chloracetimidivorans</name>
    <dbReference type="NCBI Taxonomy" id="1921510"/>
    <lineage>
        <taxon>Bacteria</taxon>
        <taxon>Pseudomonadati</taxon>
        <taxon>Pseudomonadota</taxon>
        <taxon>Alphaproteobacteria</taxon>
        <taxon>Sphingomonadales</taxon>
        <taxon>Sphingomonadaceae</taxon>
        <taxon>Tardibacter</taxon>
    </lineage>
</organism>
<dbReference type="SUPFAM" id="SSF52540">
    <property type="entry name" value="P-loop containing nucleoside triphosphate hydrolases"/>
    <property type="match status" value="1"/>
</dbReference>
<name>A0A1L3ZYN5_9SPHN</name>
<feature type="region of interest" description="Disordered" evidence="1">
    <location>
        <begin position="703"/>
        <end position="723"/>
    </location>
</feature>
<dbReference type="InterPro" id="IPR014153">
    <property type="entry name" value="Ds_break_AddB"/>
</dbReference>
<dbReference type="InterPro" id="IPR027417">
    <property type="entry name" value="P-loop_NTPase"/>
</dbReference>
<evidence type="ECO:0000313" key="4">
    <source>
        <dbReference type="Proteomes" id="UP000182063"/>
    </source>
</evidence>
<dbReference type="SUPFAM" id="SSF52980">
    <property type="entry name" value="Restriction endonuclease-like"/>
    <property type="match status" value="1"/>
</dbReference>
<feature type="domain" description="PD-(D/E)XK endonuclease-like" evidence="2">
    <location>
        <begin position="726"/>
        <end position="935"/>
    </location>
</feature>
<dbReference type="Proteomes" id="UP000182063">
    <property type="component" value="Chromosome"/>
</dbReference>
<dbReference type="OrthoDB" id="9780606at2"/>
<reference evidence="4" key="1">
    <citation type="submission" date="2016-11" db="EMBL/GenBank/DDBJ databases">
        <title>Complete Genome Sequence of alachlor-degrading Sphingomonas sp. strain JJ-A5.</title>
        <authorList>
            <person name="Lee H."/>
            <person name="Ka J.-O."/>
        </authorList>
    </citation>
    <scope>NUCLEOTIDE SEQUENCE [LARGE SCALE GENOMIC DNA]</scope>
    <source>
        <strain evidence="4">JJ-A5</strain>
    </source>
</reference>
<dbReference type="RefSeq" id="WP_072598399.1">
    <property type="nucleotide sequence ID" value="NZ_CP018221.1"/>
</dbReference>
<dbReference type="EMBL" id="CP018221">
    <property type="protein sequence ID" value="API60741.1"/>
    <property type="molecule type" value="Genomic_DNA"/>
</dbReference>
<dbReference type="KEGG" id="sphj:BSL82_16855"/>
<protein>
    <submittedName>
        <fullName evidence="3">Double-strand break repair protein AddB</fullName>
    </submittedName>
</protein>
<dbReference type="InterPro" id="IPR011335">
    <property type="entry name" value="Restrct_endonuc-II-like"/>
</dbReference>
<dbReference type="NCBIfam" id="TIGR02786">
    <property type="entry name" value="addB_alphas"/>
    <property type="match status" value="1"/>
</dbReference>
<dbReference type="AlphaFoldDB" id="A0A1L3ZYN5"/>
<evidence type="ECO:0000259" key="2">
    <source>
        <dbReference type="Pfam" id="PF12705"/>
    </source>
</evidence>
<evidence type="ECO:0000256" key="1">
    <source>
        <dbReference type="SAM" id="MobiDB-lite"/>
    </source>
</evidence>
<proteinExistence type="predicted"/>
<evidence type="ECO:0000313" key="3">
    <source>
        <dbReference type="EMBL" id="API60741.1"/>
    </source>
</evidence>
<dbReference type="InterPro" id="IPR011604">
    <property type="entry name" value="PDDEXK-like_dom_sf"/>
</dbReference>
<gene>
    <name evidence="3" type="ORF">BSL82_16855</name>
</gene>
<dbReference type="Gene3D" id="3.90.320.10">
    <property type="match status" value="1"/>
</dbReference>
<keyword evidence="4" id="KW-1185">Reference proteome</keyword>
<sequence>MAEGARPSVSTIPPHRAFVDALAAGLLARAGDDPMVLARGLVLLPNNRSCRALSDAFVRRLGTRGLLLPRMAPIGGLDLDEAVGVAFDDLGHAAEIPAAIDGCARRLMLARLVQRFGDLEGRPMGAAEAVRLAGQLARTLDQLVAEEVPASRLAEAVPENVAAHWQQTLKFLRIVTEQWPEVLSGLGQTDAVARRNLMFDGLARCWRDDPPPGFVIAAGITTSAPAVGRLLRVISRLPDGEVVLPGLDLGMADEEWDLLGPVETGDGRVYHCESHPQFQLKLLLDHMGVGRGEVTRWRWGGGRDAPAARTRAVEAAMTPAETTGKWQDMSARDRRIPGVRFFEAATPGEEAQAIALALRRALDTPEQTAALVSPDRGLARRVAAHLKRWGIAIDDSAGLPLSRTPAGAFLALLADAAAERFAPVALLALLKHPLIRAGEERLGWLEEVRALDKALRGPRPGAGLDGIATHLAQLAALQGPHWLDREERLALAGWWATVEPLLRPLEQAFAERRVTLTALVEVLIAAGETLCGDALWAGPAGRAASDLLVRLGQHGGALGEVDPAELPALLVHMMDEVAVRPPAGGHPRLAIYGLIEARLQRADLMILGSLNEGVWPALPSPDPWLAPRIRAELGLPGLERRIGLAAHDFVSALGAPQVLVTRARRDVSKPTIASRLWLRLEAMTGGMPRQPLLPGWAAGLDAPQGKARPVGRPAPRPPADQRPKKISVTAVDKLKADPYEFYAKHILRLVRRDPVDVDPSAADRGNAMHAIMEAWVKEDGGRDPALLIARAEKMIGDWTEHPLLRVLWQPRVLRAVQWAAEQLGSDMADGWLPVAVEARGERTHAGVALNGRADRIDARDGALRIVDYKTGKPPSTRQLKAGFALQLGLLGWLADQGAFDPVTGTALRFDYWRLSGGREKPGEARSALKEKKSDWIEPEAFAAFCAAEFADAAEKYLTGTQPFVAKLHPQYALFSDYDQLARVAEWLGRERTGDG</sequence>
<dbReference type="InterPro" id="IPR038726">
    <property type="entry name" value="PDDEXK_AddAB-type"/>
</dbReference>